<feature type="region of interest" description="Disordered" evidence="1">
    <location>
        <begin position="946"/>
        <end position="991"/>
    </location>
</feature>
<dbReference type="SMART" id="SM00015">
    <property type="entry name" value="IQ"/>
    <property type="match status" value="1"/>
</dbReference>
<dbReference type="PROSITE" id="PS50096">
    <property type="entry name" value="IQ"/>
    <property type="match status" value="1"/>
</dbReference>
<evidence type="ECO:0000313" key="2">
    <source>
        <dbReference type="EMBL" id="KAK7195695.1"/>
    </source>
</evidence>
<dbReference type="InterPro" id="IPR000048">
    <property type="entry name" value="IQ_motif_EF-hand-BS"/>
</dbReference>
<proteinExistence type="predicted"/>
<gene>
    <name evidence="2" type="ORF">NESM_000499700</name>
</gene>
<evidence type="ECO:0000256" key="1">
    <source>
        <dbReference type="SAM" id="MobiDB-lite"/>
    </source>
</evidence>
<feature type="compositionally biased region" description="Basic and acidic residues" evidence="1">
    <location>
        <begin position="946"/>
        <end position="961"/>
    </location>
</feature>
<feature type="compositionally biased region" description="Polar residues" evidence="1">
    <location>
        <begin position="968"/>
        <end position="977"/>
    </location>
</feature>
<dbReference type="Pfam" id="PF00612">
    <property type="entry name" value="IQ"/>
    <property type="match status" value="1"/>
</dbReference>
<accession>A0AAW0ERY1</accession>
<sequence>MRGGRTPAAVVRAAETVTPMTSTAADAASYMDRHLGDKVCVSLERCLQEKPSDPIRLVAQSLRELCAADAARKVTHTPTQAAAQRQPQSVAPASVRLGSGVKYELHPLAHDFRRATRNAAATAAGPAPLSVFPAVAYGEALSTYEVAASLRQLCQLDPAAPLVLLVESPAPSAAVFFYEGVPYTCAKPTQRGSAPSPPPSLRALQEALGADKVGDVAASIHAAVAEAATAVVRVVFLPSIQSSYLDAFDAIDGALKATRQATATASPLASPTRAPSPALPSVLFVSYRADTSPLTYARLLASYGPHYEAAQRSSLQAFRAAQLERKRTYTFAYAMEYWAKVQRMRHSSAGASRTLSSPAKSASSVRADDASTGVAAATPPSEAATPSAAASRAGASAGDGKRGAARPAKRGVLAYEAAHQIEDDVFLVVVRRLEHAAATLIQSVFRGHRARCGYAEACAAAAAATTDTASDRPHRDARDVLPLRGGVRGPLTGQHTASQAPLPPLLHACLERLVREGDTFGSLWGNYVGSPVPESRRCWIYRPVQRHESSAAGDVELANATAAAAPAGVVVREGWVQEELLLPPWRATQPRRHLDLYQRLLEYLTMAQCDVLHDSVQLLTDSPGLSVLQRRAYDGLKSVCLSLFHVAYCELRQRYGRALPLSFSAYMRQSHAAVLGWLSAPHECSLLVHAALDLSGTTASESPQQDAPPPTLAERAAARVVQSKLATHEALLVAPHVLSLNGGPAPTTTSASPKLVVLAPQVYLASQPLLPREDWIQAVTAVVSLPGEHGNDVPPPAVEWLTTVPFPLCCIDGAPVAAVPRSDAQKVPGTPPYDAFVPRLQGPPRHTVGTMSKSATATESTAGDTARPSPLPPADVSAVTQTWMHGSLASAADNGLAHHIRGGLSSPAGVVYYRARARHAGSGSGSGEPDFTNISTTAVLARDVLRLPRRDGHTDSYERTACDGSIPPSEQSGSFSAAATPRRRSAERGEGWERVMEAVAQESAAAARRSWSRTSSILTSPGTSVGVLGWSRNASAHASPASGPVVRPLAVLPHVEYEVSNAFGDEDATRVHTVSDVADEVRAALADTSFHHTRLSLRLFAGAASLERLDTFLDSIAAVLQQEAHSPSLVLAVDAPSQGFYALAAALLAFRLHDTRDVAAWAGGKGGAGLLARTPARRGGAKDGAPMPFLSGFHEVLETALPTPNSSRAPVQTTAVQMAVQRVSQLMGTAAQPELNLMARLRAAVREAEDCAGSPAQAIVQATQLAEQYALLVLLDYYLWSSVSSFTPSGASLSSRGVAVRMTNNCAFAAFVSGVPAALEWIARIDPWGPSPSSHSGDNGGDVTTTTTTAAPDVQHLRYSNALRRWDDKHYVCFGAL</sequence>
<keyword evidence="3" id="KW-1185">Reference proteome</keyword>
<feature type="compositionally biased region" description="Low complexity" evidence="1">
    <location>
        <begin position="375"/>
        <end position="398"/>
    </location>
</feature>
<evidence type="ECO:0000313" key="3">
    <source>
        <dbReference type="Proteomes" id="UP001430356"/>
    </source>
</evidence>
<comment type="caution">
    <text evidence="2">The sequence shown here is derived from an EMBL/GenBank/DDBJ whole genome shotgun (WGS) entry which is preliminary data.</text>
</comment>
<protein>
    <submittedName>
        <fullName evidence="2">IQ calmodulin-binding motif containing protein</fullName>
    </submittedName>
</protein>
<dbReference type="Proteomes" id="UP001430356">
    <property type="component" value="Unassembled WGS sequence"/>
</dbReference>
<feature type="compositionally biased region" description="Polar residues" evidence="1">
    <location>
        <begin position="849"/>
        <end position="863"/>
    </location>
</feature>
<name>A0AAW0ERY1_9TRYP</name>
<feature type="compositionally biased region" description="Polar residues" evidence="1">
    <location>
        <begin position="350"/>
        <end position="364"/>
    </location>
</feature>
<organism evidence="2 3">
    <name type="scientific">Novymonas esmeraldas</name>
    <dbReference type="NCBI Taxonomy" id="1808958"/>
    <lineage>
        <taxon>Eukaryota</taxon>
        <taxon>Discoba</taxon>
        <taxon>Euglenozoa</taxon>
        <taxon>Kinetoplastea</taxon>
        <taxon>Metakinetoplastina</taxon>
        <taxon>Trypanosomatida</taxon>
        <taxon>Trypanosomatidae</taxon>
        <taxon>Novymonas</taxon>
    </lineage>
</organism>
<feature type="region of interest" description="Disordered" evidence="1">
    <location>
        <begin position="836"/>
        <end position="876"/>
    </location>
</feature>
<dbReference type="EMBL" id="JAECZO010000060">
    <property type="protein sequence ID" value="KAK7195695.1"/>
    <property type="molecule type" value="Genomic_DNA"/>
</dbReference>
<feature type="region of interest" description="Disordered" evidence="1">
    <location>
        <begin position="350"/>
        <end position="404"/>
    </location>
</feature>
<dbReference type="CDD" id="cd23767">
    <property type="entry name" value="IQCD"/>
    <property type="match status" value="1"/>
</dbReference>
<reference evidence="2 3" key="1">
    <citation type="journal article" date="2021" name="MBio">
        <title>A New Model Trypanosomatid, Novymonas esmeraldas: Genomic Perception of Its 'Candidatus Pandoraea novymonadis' Endosymbiont.</title>
        <authorList>
            <person name="Zakharova A."/>
            <person name="Saura A."/>
            <person name="Butenko A."/>
            <person name="Podesvova L."/>
            <person name="Warmusova S."/>
            <person name="Kostygov A.Y."/>
            <person name="Nenarokova A."/>
            <person name="Lukes J."/>
            <person name="Opperdoes F.R."/>
            <person name="Yurchenko V."/>
        </authorList>
    </citation>
    <scope>NUCLEOTIDE SEQUENCE [LARGE SCALE GENOMIC DNA]</scope>
    <source>
        <strain evidence="2 3">E262AT.01</strain>
    </source>
</reference>